<sequence>CFRWIDEILTTLRPRSGGAGRVAEVDEALVGKRKFHRGRLTGHAGDRHLVGPLRLETIPNNCRHAATLIPLIQRHVAPGTTIMSDQWAAYNSLHAHQFNHLTVNHSLYFMDPQT</sequence>
<keyword evidence="4" id="KW-1185">Reference proteome</keyword>
<dbReference type="EMBL" id="ABJB011110352">
    <property type="status" value="NOT_ANNOTATED_CDS"/>
    <property type="molecule type" value="Genomic_DNA"/>
</dbReference>
<dbReference type="EnsemblMetazoa" id="ISCW024423-RA">
    <property type="protein sequence ID" value="ISCW024423-PA"/>
    <property type="gene ID" value="ISCW024423"/>
</dbReference>
<gene>
    <name evidence="2" type="ORF">IscW_ISCW024423</name>
</gene>
<feature type="non-terminal residue" evidence="2">
    <location>
        <position position="114"/>
    </location>
</feature>
<evidence type="ECO:0000259" key="1">
    <source>
        <dbReference type="SMART" id="SM01126"/>
    </source>
</evidence>
<accession>B7PVI2</accession>
<dbReference type="EMBL" id="DS799892">
    <property type="protein sequence ID" value="EEC10604.1"/>
    <property type="molecule type" value="Genomic_DNA"/>
</dbReference>
<evidence type="ECO:0000313" key="3">
    <source>
        <dbReference type="EnsemblMetazoa" id="ISCW024423-PA"/>
    </source>
</evidence>
<feature type="domain" description="ISXO2-like transposase" evidence="1">
    <location>
        <begin position="15"/>
        <end position="111"/>
    </location>
</feature>
<dbReference type="PaxDb" id="6945-B7PVI2"/>
<feature type="non-terminal residue" evidence="2">
    <location>
        <position position="1"/>
    </location>
</feature>
<reference evidence="3" key="2">
    <citation type="submission" date="2020-05" db="UniProtKB">
        <authorList>
            <consortium name="EnsemblMetazoa"/>
        </authorList>
    </citation>
    <scope>IDENTIFICATION</scope>
    <source>
        <strain evidence="3">wikel</strain>
    </source>
</reference>
<dbReference type="PANTHER" id="PTHR47163:SF2">
    <property type="entry name" value="SI:DKEY-17M8.2"/>
    <property type="match status" value="1"/>
</dbReference>
<organism evidence="2">
    <name type="scientific">Ixodes scapularis</name>
    <name type="common">Black-legged tick</name>
    <name type="synonym">Deer tick</name>
    <dbReference type="NCBI Taxonomy" id="6945"/>
    <lineage>
        <taxon>Eukaryota</taxon>
        <taxon>Metazoa</taxon>
        <taxon>Ecdysozoa</taxon>
        <taxon>Arthropoda</taxon>
        <taxon>Chelicerata</taxon>
        <taxon>Arachnida</taxon>
        <taxon>Acari</taxon>
        <taxon>Parasitiformes</taxon>
        <taxon>Ixodida</taxon>
        <taxon>Ixodoidea</taxon>
        <taxon>Ixodidae</taxon>
        <taxon>Ixodinae</taxon>
        <taxon>Ixodes</taxon>
    </lineage>
</organism>
<dbReference type="InterPro" id="IPR053164">
    <property type="entry name" value="IS1016-like_transposase"/>
</dbReference>
<dbReference type="InParanoid" id="B7PVI2"/>
<dbReference type="Proteomes" id="UP000001555">
    <property type="component" value="Unassembled WGS sequence"/>
</dbReference>
<protein>
    <recommendedName>
        <fullName evidence="1">ISXO2-like transposase domain-containing protein</fullName>
    </recommendedName>
</protein>
<dbReference type="HOGENOM" id="CLU_044348_0_3_1"/>
<name>B7PVI2_IXOSC</name>
<dbReference type="VEuPathDB" id="VectorBase:ISCI024423"/>
<dbReference type="VEuPathDB" id="VectorBase:ISCW024423"/>
<evidence type="ECO:0000313" key="2">
    <source>
        <dbReference type="EMBL" id="EEC10604.1"/>
    </source>
</evidence>
<dbReference type="AlphaFoldDB" id="B7PVI2"/>
<dbReference type="Pfam" id="PF12762">
    <property type="entry name" value="DDE_Tnp_IS1595"/>
    <property type="match status" value="1"/>
</dbReference>
<dbReference type="InterPro" id="IPR024445">
    <property type="entry name" value="Tnp_ISXO2-like"/>
</dbReference>
<reference evidence="2 4" key="1">
    <citation type="submission" date="2008-03" db="EMBL/GenBank/DDBJ databases">
        <title>Annotation of Ixodes scapularis.</title>
        <authorList>
            <consortium name="Ixodes scapularis Genome Project Consortium"/>
            <person name="Caler E."/>
            <person name="Hannick L.I."/>
            <person name="Bidwell S."/>
            <person name="Joardar V."/>
            <person name="Thiagarajan M."/>
            <person name="Amedeo P."/>
            <person name="Galinsky K.J."/>
            <person name="Schobel S."/>
            <person name="Inman J."/>
            <person name="Hostetler J."/>
            <person name="Miller J."/>
            <person name="Hammond M."/>
            <person name="Megy K."/>
            <person name="Lawson D."/>
            <person name="Kodira C."/>
            <person name="Sutton G."/>
            <person name="Meyer J."/>
            <person name="Hill C.A."/>
            <person name="Birren B."/>
            <person name="Nene V."/>
            <person name="Collins F."/>
            <person name="Alarcon-Chaidez F."/>
            <person name="Wikel S."/>
            <person name="Strausberg R."/>
        </authorList>
    </citation>
    <scope>NUCLEOTIDE SEQUENCE [LARGE SCALE GENOMIC DNA]</scope>
    <source>
        <strain evidence="4">Wikel</strain>
        <strain evidence="2">Wikel colony</strain>
    </source>
</reference>
<evidence type="ECO:0000313" key="4">
    <source>
        <dbReference type="Proteomes" id="UP000001555"/>
    </source>
</evidence>
<proteinExistence type="predicted"/>
<dbReference type="SMART" id="SM01126">
    <property type="entry name" value="DDE_Tnp_IS1595"/>
    <property type="match status" value="1"/>
</dbReference>
<dbReference type="PANTHER" id="PTHR47163">
    <property type="entry name" value="DDE_TNP_IS1595 DOMAIN-CONTAINING PROTEIN"/>
    <property type="match status" value="1"/>
</dbReference>